<evidence type="ECO:0000313" key="7">
    <source>
        <dbReference type="Proteomes" id="UP000198943"/>
    </source>
</evidence>
<comment type="similarity">
    <text evidence="1 5">Belongs to the universal ribosomal protein uL10 family.</text>
</comment>
<dbReference type="EMBL" id="FMYW01000002">
    <property type="protein sequence ID" value="SDC06244.1"/>
    <property type="molecule type" value="Genomic_DNA"/>
</dbReference>
<proteinExistence type="inferred from homology"/>
<dbReference type="InterPro" id="IPR001790">
    <property type="entry name" value="Ribosomal_uL10"/>
</dbReference>
<dbReference type="InterPro" id="IPR022973">
    <property type="entry name" value="Ribosomal_uL10_bac"/>
</dbReference>
<gene>
    <name evidence="5" type="primary">rplJ</name>
    <name evidence="6" type="ORF">SAMN04487864_10289</name>
</gene>
<dbReference type="GO" id="GO:0015934">
    <property type="term" value="C:large ribosomal subunit"/>
    <property type="evidence" value="ECO:0007669"/>
    <property type="project" value="InterPro"/>
</dbReference>
<keyword evidence="3 5" id="KW-0687">Ribonucleoprotein</keyword>
<keyword evidence="5" id="KW-0694">RNA-binding</keyword>
<dbReference type="PANTHER" id="PTHR11560">
    <property type="entry name" value="39S RIBOSOMAL PROTEIN L10, MITOCHONDRIAL"/>
    <property type="match status" value="1"/>
</dbReference>
<dbReference type="AlphaFoldDB" id="A0A1G6IIG7"/>
<reference evidence="7" key="1">
    <citation type="submission" date="2016-10" db="EMBL/GenBank/DDBJ databases">
        <authorList>
            <person name="Varghese N."/>
            <person name="Submissions S."/>
        </authorList>
    </citation>
    <scope>NUCLEOTIDE SEQUENCE [LARGE SCALE GENOMIC DNA]</scope>
    <source>
        <strain evidence="7">DSM 11005</strain>
    </source>
</reference>
<dbReference type="InterPro" id="IPR002363">
    <property type="entry name" value="Ribosomal_uL10_CS_bac"/>
</dbReference>
<keyword evidence="7" id="KW-1185">Reference proteome</keyword>
<dbReference type="Gene3D" id="6.10.250.290">
    <property type="match status" value="1"/>
</dbReference>
<organism evidence="6 7">
    <name type="scientific">Succiniclasticum ruminis</name>
    <dbReference type="NCBI Taxonomy" id="40841"/>
    <lineage>
        <taxon>Bacteria</taxon>
        <taxon>Bacillati</taxon>
        <taxon>Bacillota</taxon>
        <taxon>Negativicutes</taxon>
        <taxon>Acidaminococcales</taxon>
        <taxon>Acidaminococcaceae</taxon>
        <taxon>Succiniclasticum</taxon>
    </lineage>
</organism>
<keyword evidence="2 5" id="KW-0689">Ribosomal protein</keyword>
<evidence type="ECO:0000313" key="6">
    <source>
        <dbReference type="EMBL" id="SDC06244.1"/>
    </source>
</evidence>
<comment type="function">
    <text evidence="5">Forms part of the ribosomal stalk, playing a central role in the interaction of the ribosome with GTP-bound translation factors.</text>
</comment>
<keyword evidence="5" id="KW-0699">rRNA-binding</keyword>
<dbReference type="InterPro" id="IPR047865">
    <property type="entry name" value="Ribosomal_uL10_bac_type"/>
</dbReference>
<dbReference type="PROSITE" id="PS01109">
    <property type="entry name" value="RIBOSOMAL_L10"/>
    <property type="match status" value="1"/>
</dbReference>
<dbReference type="Gene3D" id="3.30.70.1730">
    <property type="match status" value="1"/>
</dbReference>
<dbReference type="InterPro" id="IPR043141">
    <property type="entry name" value="Ribosomal_uL10-like_sf"/>
</dbReference>
<dbReference type="SUPFAM" id="SSF160369">
    <property type="entry name" value="Ribosomal protein L10-like"/>
    <property type="match status" value="1"/>
</dbReference>
<evidence type="ECO:0000256" key="2">
    <source>
        <dbReference type="ARBA" id="ARBA00022980"/>
    </source>
</evidence>
<dbReference type="GO" id="GO:0070180">
    <property type="term" value="F:large ribosomal subunit rRNA binding"/>
    <property type="evidence" value="ECO:0007669"/>
    <property type="project" value="UniProtKB-UniRule"/>
</dbReference>
<sequence length="176" mass="18890">MKTKAEKQVQLAEIKKLFAEAKGAVLVDFSGLTVAEDTELRRKVREAGASYTVYKNTLIALAAKEYGLDDLAPVLEKNTAICSSSQDAVAACKVMCDFVKDHKKMQLKAGVVEGKVINVDEVKAVAALPPKEVLVAKMLGSLNAPISGLVRTLNGTVAKIVYALDAVREQKEKQSA</sequence>
<dbReference type="NCBIfam" id="NF000955">
    <property type="entry name" value="PRK00099.1-1"/>
    <property type="match status" value="1"/>
</dbReference>
<name>A0A1G6IIG7_9FIRM</name>
<evidence type="ECO:0000256" key="5">
    <source>
        <dbReference type="HAMAP-Rule" id="MF_00362"/>
    </source>
</evidence>
<dbReference type="RefSeq" id="WP_093729272.1">
    <property type="nucleotide sequence ID" value="NZ_FMYW01000002.1"/>
</dbReference>
<dbReference type="Pfam" id="PF00466">
    <property type="entry name" value="Ribosomal_L10"/>
    <property type="match status" value="1"/>
</dbReference>
<evidence type="ECO:0000256" key="3">
    <source>
        <dbReference type="ARBA" id="ARBA00023274"/>
    </source>
</evidence>
<dbReference type="OrthoDB" id="9808307at2"/>
<comment type="subunit">
    <text evidence="5">Part of the ribosomal stalk of the 50S ribosomal subunit. The N-terminus interacts with L11 and the large rRNA to form the base of the stalk. The C-terminus forms an elongated spine to which L12 dimers bind in a sequential fashion forming a multimeric L10(L12)X complex.</text>
</comment>
<dbReference type="Proteomes" id="UP000198943">
    <property type="component" value="Unassembled WGS sequence"/>
</dbReference>
<dbReference type="HAMAP" id="MF_00362">
    <property type="entry name" value="Ribosomal_uL10"/>
    <property type="match status" value="1"/>
</dbReference>
<evidence type="ECO:0000256" key="4">
    <source>
        <dbReference type="ARBA" id="ARBA00035202"/>
    </source>
</evidence>
<dbReference type="GO" id="GO:0003735">
    <property type="term" value="F:structural constituent of ribosome"/>
    <property type="evidence" value="ECO:0007669"/>
    <property type="project" value="InterPro"/>
</dbReference>
<protein>
    <recommendedName>
        <fullName evidence="4 5">Large ribosomal subunit protein uL10</fullName>
    </recommendedName>
</protein>
<dbReference type="CDD" id="cd05797">
    <property type="entry name" value="Ribosomal_L10"/>
    <property type="match status" value="1"/>
</dbReference>
<dbReference type="GO" id="GO:0006412">
    <property type="term" value="P:translation"/>
    <property type="evidence" value="ECO:0007669"/>
    <property type="project" value="UniProtKB-UniRule"/>
</dbReference>
<accession>A0A1G6IIG7</accession>
<evidence type="ECO:0000256" key="1">
    <source>
        <dbReference type="ARBA" id="ARBA00008889"/>
    </source>
</evidence>